<evidence type="ECO:0000259" key="2">
    <source>
        <dbReference type="Pfam" id="PF06283"/>
    </source>
</evidence>
<dbReference type="EMBL" id="JBHSGG010000029">
    <property type="protein sequence ID" value="MFC4728555.1"/>
    <property type="molecule type" value="Genomic_DNA"/>
</dbReference>
<name>A0ABV9NNF1_9GAMM</name>
<dbReference type="Gene3D" id="3.40.50.880">
    <property type="match status" value="1"/>
</dbReference>
<reference evidence="4" key="1">
    <citation type="journal article" date="2019" name="Int. J. Syst. Evol. Microbiol.">
        <title>The Global Catalogue of Microorganisms (GCM) 10K type strain sequencing project: providing services to taxonomists for standard genome sequencing and annotation.</title>
        <authorList>
            <consortium name="The Broad Institute Genomics Platform"/>
            <consortium name="The Broad Institute Genome Sequencing Center for Infectious Disease"/>
            <person name="Wu L."/>
            <person name="Ma J."/>
        </authorList>
    </citation>
    <scope>NUCLEOTIDE SEQUENCE [LARGE SCALE GENOMIC DNA]</scope>
    <source>
        <strain evidence="4">CGMCC 1.13574</strain>
    </source>
</reference>
<organism evidence="3 4">
    <name type="scientific">Coralloluteibacterium thermophilum</name>
    <dbReference type="NCBI Taxonomy" id="2707049"/>
    <lineage>
        <taxon>Bacteria</taxon>
        <taxon>Pseudomonadati</taxon>
        <taxon>Pseudomonadota</taxon>
        <taxon>Gammaproteobacteria</taxon>
        <taxon>Lysobacterales</taxon>
        <taxon>Lysobacteraceae</taxon>
        <taxon>Coralloluteibacterium</taxon>
    </lineage>
</organism>
<dbReference type="InterPro" id="IPR029010">
    <property type="entry name" value="ThuA-like"/>
</dbReference>
<evidence type="ECO:0000256" key="1">
    <source>
        <dbReference type="SAM" id="SignalP"/>
    </source>
</evidence>
<feature type="domain" description="ThuA-like" evidence="2">
    <location>
        <begin position="24"/>
        <end position="230"/>
    </location>
</feature>
<evidence type="ECO:0000313" key="4">
    <source>
        <dbReference type="Proteomes" id="UP001595892"/>
    </source>
</evidence>
<dbReference type="Pfam" id="PF06283">
    <property type="entry name" value="ThuA"/>
    <property type="match status" value="1"/>
</dbReference>
<dbReference type="InterPro" id="IPR029062">
    <property type="entry name" value="Class_I_gatase-like"/>
</dbReference>
<evidence type="ECO:0000313" key="3">
    <source>
        <dbReference type="EMBL" id="MFC4728555.1"/>
    </source>
</evidence>
<gene>
    <name evidence="3" type="ORF">ACFO3Q_10285</name>
</gene>
<comment type="caution">
    <text evidence="3">The sequence shown here is derived from an EMBL/GenBank/DDBJ whole genome shotgun (WGS) entry which is preliminary data.</text>
</comment>
<proteinExistence type="predicted"/>
<dbReference type="PANTHER" id="PTHR40469">
    <property type="entry name" value="SECRETED GLYCOSYL HYDROLASE"/>
    <property type="match status" value="1"/>
</dbReference>
<keyword evidence="4" id="KW-1185">Reference proteome</keyword>
<dbReference type="RefSeq" id="WP_377004584.1">
    <property type="nucleotide sequence ID" value="NZ_JBHSGG010000029.1"/>
</dbReference>
<keyword evidence="1" id="KW-0732">Signal</keyword>
<dbReference type="PANTHER" id="PTHR40469:SF2">
    <property type="entry name" value="GALACTOSE-BINDING DOMAIN-LIKE SUPERFAMILY PROTEIN"/>
    <property type="match status" value="1"/>
</dbReference>
<feature type="chain" id="PRO_5045888692" evidence="1">
    <location>
        <begin position="22"/>
        <end position="239"/>
    </location>
</feature>
<sequence length="239" mass="26451">MRLHRLVLMTALLLGAAQALAHPRVLVFTRTEGFRHDSIPAAVEALRRLAAEEGLGFAHSEDPAVFDDAALADVAVVVFANTTGEAVPPPHQGALERFVRRGGGYLGIHAAADTGYDWPWYGGLVGAWFLSHPPGLQTARVHAEPADPDAPAWRVTDEFYDFRENPRPRVRVIARLDTADHREGRMGADHPIAWCHDYDGGRAWYTGLGHTEALYRDPRFLEHLRAGLRWSAGLQPDCR</sequence>
<dbReference type="SUPFAM" id="SSF52317">
    <property type="entry name" value="Class I glutamine amidotransferase-like"/>
    <property type="match status" value="1"/>
</dbReference>
<accession>A0ABV9NNF1</accession>
<dbReference type="Proteomes" id="UP001595892">
    <property type="component" value="Unassembled WGS sequence"/>
</dbReference>
<protein>
    <submittedName>
        <fullName evidence="3">ThuA domain-containing protein</fullName>
    </submittedName>
</protein>
<feature type="signal peptide" evidence="1">
    <location>
        <begin position="1"/>
        <end position="21"/>
    </location>
</feature>